<organism evidence="1">
    <name type="scientific">marine sediment metagenome</name>
    <dbReference type="NCBI Taxonomy" id="412755"/>
    <lineage>
        <taxon>unclassified sequences</taxon>
        <taxon>metagenomes</taxon>
        <taxon>ecological metagenomes</taxon>
    </lineage>
</organism>
<sequence>MAMINMRIWDVTGSRSQLVQAPDDVPLGRLLVILTERMDLPLNSPDGQIMSYKLHHRRTGQQLLEDQSLAESGVMDRDELRLQPEITAG</sequence>
<gene>
    <name evidence="1" type="ORF">LCGC14_1423670</name>
</gene>
<dbReference type="EMBL" id="LAZR01009525">
    <property type="protein sequence ID" value="KKM72125.1"/>
    <property type="molecule type" value="Genomic_DNA"/>
</dbReference>
<dbReference type="Pfam" id="PF08817">
    <property type="entry name" value="YukD"/>
    <property type="match status" value="1"/>
</dbReference>
<evidence type="ECO:0008006" key="2">
    <source>
        <dbReference type="Google" id="ProtNLM"/>
    </source>
</evidence>
<reference evidence="1" key="1">
    <citation type="journal article" date="2015" name="Nature">
        <title>Complex archaea that bridge the gap between prokaryotes and eukaryotes.</title>
        <authorList>
            <person name="Spang A."/>
            <person name="Saw J.H."/>
            <person name="Jorgensen S.L."/>
            <person name="Zaremba-Niedzwiedzka K."/>
            <person name="Martijn J."/>
            <person name="Lind A.E."/>
            <person name="van Eijk R."/>
            <person name="Schleper C."/>
            <person name="Guy L."/>
            <person name="Ettema T.J."/>
        </authorList>
    </citation>
    <scope>NUCLEOTIDE SEQUENCE</scope>
</reference>
<comment type="caution">
    <text evidence="1">The sequence shown here is derived from an EMBL/GenBank/DDBJ whole genome shotgun (WGS) entry which is preliminary data.</text>
</comment>
<protein>
    <recommendedName>
        <fullName evidence="2">Ubiquitin-like domain-containing protein</fullName>
    </recommendedName>
</protein>
<dbReference type="InterPro" id="IPR024962">
    <property type="entry name" value="YukD-like"/>
</dbReference>
<evidence type="ECO:0000313" key="1">
    <source>
        <dbReference type="EMBL" id="KKM72125.1"/>
    </source>
</evidence>
<accession>A0A0F9M621</accession>
<proteinExistence type="predicted"/>
<name>A0A0F9M621_9ZZZZ</name>
<dbReference type="AlphaFoldDB" id="A0A0F9M621"/>